<gene>
    <name evidence="1" type="ORF">APTSU1_000717000</name>
</gene>
<reference evidence="1 2" key="1">
    <citation type="submission" date="2024-08" db="EMBL/GenBank/DDBJ databases">
        <title>The draft genome of Apodemus speciosus.</title>
        <authorList>
            <person name="Nabeshima K."/>
            <person name="Suzuki S."/>
            <person name="Onuma M."/>
        </authorList>
    </citation>
    <scope>NUCLEOTIDE SEQUENCE [LARGE SCALE GENOMIC DNA]</scope>
    <source>
        <strain evidence="1">IB14-021</strain>
    </source>
</reference>
<protein>
    <submittedName>
        <fullName evidence="1">Uncharacterized protein</fullName>
    </submittedName>
</protein>
<organism evidence="1 2">
    <name type="scientific">Apodemus speciosus</name>
    <name type="common">Large Japanese field mouse</name>
    <dbReference type="NCBI Taxonomy" id="105296"/>
    <lineage>
        <taxon>Eukaryota</taxon>
        <taxon>Metazoa</taxon>
        <taxon>Chordata</taxon>
        <taxon>Craniata</taxon>
        <taxon>Vertebrata</taxon>
        <taxon>Euteleostomi</taxon>
        <taxon>Mammalia</taxon>
        <taxon>Eutheria</taxon>
        <taxon>Euarchontoglires</taxon>
        <taxon>Glires</taxon>
        <taxon>Rodentia</taxon>
        <taxon>Myomorpha</taxon>
        <taxon>Muroidea</taxon>
        <taxon>Muridae</taxon>
        <taxon>Murinae</taxon>
        <taxon>Apodemus</taxon>
    </lineage>
</organism>
<sequence>MARPGARPYSCGLGDGQLNKHHRQRVGLTCWVAQARLELTISYLNDPRAGSTGPWS</sequence>
<evidence type="ECO:0000313" key="1">
    <source>
        <dbReference type="EMBL" id="GAB1291940.1"/>
    </source>
</evidence>
<dbReference type="EMBL" id="BAAFST010000007">
    <property type="protein sequence ID" value="GAB1291940.1"/>
    <property type="molecule type" value="Genomic_DNA"/>
</dbReference>
<accession>A0ABQ0EY33</accession>
<name>A0ABQ0EY33_APOSI</name>
<dbReference type="Proteomes" id="UP001623349">
    <property type="component" value="Unassembled WGS sequence"/>
</dbReference>
<evidence type="ECO:0000313" key="2">
    <source>
        <dbReference type="Proteomes" id="UP001623349"/>
    </source>
</evidence>
<comment type="caution">
    <text evidence="1">The sequence shown here is derived from an EMBL/GenBank/DDBJ whole genome shotgun (WGS) entry which is preliminary data.</text>
</comment>
<keyword evidence="2" id="KW-1185">Reference proteome</keyword>
<proteinExistence type="predicted"/>